<organism evidence="3 4">
    <name type="scientific">Streptomyces cellostaticus</name>
    <dbReference type="NCBI Taxonomy" id="67285"/>
    <lineage>
        <taxon>Bacteria</taxon>
        <taxon>Bacillati</taxon>
        <taxon>Actinomycetota</taxon>
        <taxon>Actinomycetes</taxon>
        <taxon>Kitasatosporales</taxon>
        <taxon>Streptomycetaceae</taxon>
        <taxon>Streptomyces</taxon>
    </lineage>
</organism>
<feature type="domain" description="Peptidoglycan binding-like" evidence="2">
    <location>
        <begin position="53"/>
        <end position="105"/>
    </location>
</feature>
<keyword evidence="1" id="KW-0732">Signal</keyword>
<evidence type="ECO:0000259" key="2">
    <source>
        <dbReference type="Pfam" id="PF01471"/>
    </source>
</evidence>
<evidence type="ECO:0000313" key="3">
    <source>
        <dbReference type="EMBL" id="KUM98080.1"/>
    </source>
</evidence>
<evidence type="ECO:0000313" key="4">
    <source>
        <dbReference type="Proteomes" id="UP000054241"/>
    </source>
</evidence>
<sequence>MSKLSLRTRAALSATAVVAATLGFSGMTAGAAQANTGAPTLNTGSSGHGVWCVQRIINRNYPGSLDEDAKYGSYTKAWVKYFQEHHGLTGSNADGIVGKKTGNALLKSIGGDSYCYKYLPTSY</sequence>
<gene>
    <name evidence="3" type="ORF">AQI88_03600</name>
</gene>
<dbReference type="Pfam" id="PF01471">
    <property type="entry name" value="PG_binding_1"/>
    <property type="match status" value="1"/>
</dbReference>
<dbReference type="OrthoDB" id="4337990at2"/>
<dbReference type="InterPro" id="IPR002477">
    <property type="entry name" value="Peptidoglycan-bd-like"/>
</dbReference>
<dbReference type="Gene3D" id="1.10.101.10">
    <property type="entry name" value="PGBD-like superfamily/PGBD"/>
    <property type="match status" value="1"/>
</dbReference>
<dbReference type="InterPro" id="IPR036365">
    <property type="entry name" value="PGBD-like_sf"/>
</dbReference>
<dbReference type="InterPro" id="IPR006311">
    <property type="entry name" value="TAT_signal"/>
</dbReference>
<dbReference type="SUPFAM" id="SSF47090">
    <property type="entry name" value="PGBD-like"/>
    <property type="match status" value="1"/>
</dbReference>
<dbReference type="RefSeq" id="WP_066991720.1">
    <property type="nucleotide sequence ID" value="NZ_BNDU01000006.1"/>
</dbReference>
<accession>A0A101NRL1</accession>
<feature type="chain" id="PRO_5007101856" description="Peptidoglycan binding-like domain-containing protein" evidence="1">
    <location>
        <begin position="35"/>
        <end position="123"/>
    </location>
</feature>
<dbReference type="EMBL" id="LMWL01000006">
    <property type="protein sequence ID" value="KUM98080.1"/>
    <property type="molecule type" value="Genomic_DNA"/>
</dbReference>
<protein>
    <recommendedName>
        <fullName evidence="2">Peptidoglycan binding-like domain-containing protein</fullName>
    </recommendedName>
</protein>
<reference evidence="3 4" key="1">
    <citation type="submission" date="2015-10" db="EMBL/GenBank/DDBJ databases">
        <title>Draft genome sequence of Streptomyces cellostaticus DSM 40189, type strain for the species Streptomyces cellostaticus.</title>
        <authorList>
            <person name="Ruckert C."/>
            <person name="Winkler A."/>
            <person name="Kalinowski J."/>
            <person name="Kampfer P."/>
            <person name="Glaeser S."/>
        </authorList>
    </citation>
    <scope>NUCLEOTIDE SEQUENCE [LARGE SCALE GENOMIC DNA]</scope>
    <source>
        <strain evidence="3 4">DSM 40189</strain>
    </source>
</reference>
<keyword evidence="4" id="KW-1185">Reference proteome</keyword>
<dbReference type="PROSITE" id="PS51318">
    <property type="entry name" value="TAT"/>
    <property type="match status" value="1"/>
</dbReference>
<dbReference type="AlphaFoldDB" id="A0A101NRL1"/>
<dbReference type="STRING" id="67285.AQI88_03600"/>
<feature type="signal peptide" evidence="1">
    <location>
        <begin position="1"/>
        <end position="34"/>
    </location>
</feature>
<comment type="caution">
    <text evidence="3">The sequence shown here is derived from an EMBL/GenBank/DDBJ whole genome shotgun (WGS) entry which is preliminary data.</text>
</comment>
<name>A0A101NRL1_9ACTN</name>
<evidence type="ECO:0000256" key="1">
    <source>
        <dbReference type="SAM" id="SignalP"/>
    </source>
</evidence>
<dbReference type="Proteomes" id="UP000054241">
    <property type="component" value="Unassembled WGS sequence"/>
</dbReference>
<dbReference type="InterPro" id="IPR036366">
    <property type="entry name" value="PGBDSf"/>
</dbReference>
<proteinExistence type="predicted"/>